<dbReference type="SMART" id="SM00857">
    <property type="entry name" value="Resolvase"/>
    <property type="match status" value="1"/>
</dbReference>
<evidence type="ECO:0000259" key="5">
    <source>
        <dbReference type="PROSITE" id="PS51737"/>
    </source>
</evidence>
<dbReference type="InterPro" id="IPR025827">
    <property type="entry name" value="Zn_ribbon_recom_dom"/>
</dbReference>
<dbReference type="SUPFAM" id="SSF53041">
    <property type="entry name" value="Resolvase-like"/>
    <property type="match status" value="1"/>
</dbReference>
<sequence length="523" mass="59982">MQLQENQNKPNNGKPKCLGYVRISTPDQRDNGLSLDVQQTKIIAKAQELGGELVEDVYMDGGISGTSIEHRHAFQALLARCDKGDIGYVIVQDSSRVARNTLEYLVVKESLKKYNTKIISLTGDFNLDNNPLGDVIDELIAVVHSIHPRLTSFKVKQTAAEKFRNGYYPSWAPLGYKNIVNKNPVGVFDKKIIVPDPDTASFITQAFKMYATRDYSIYDIRQYLHKNDVMGRKGKPIQFSIVHRILRSPFYYGFMQFGGHEGMGKHQPLIDKPTFDVVQKILSEKGMYSIRQRKHNFLLRGIVFCKNCGRRFVFEWHYNKKYRSGNGRIGEAHCSQTGKRGKCPSKYVNLTDLENQVKAEVAKLEFTDEFVEAVETNVTQVYDEGINRIEHAKKALENKRDAVNQKRIKIEKDYFANKLSADQLQKFNIQLDAEALAIQKELAEQDKVSTIDTKVVNEVLELTRNIVQTYEKSDTDHQRAYLHFFFQKIWVKDRKIVNVEYTPALQVLNEAKLGILSANWLPN</sequence>
<dbReference type="PROSITE" id="PS51736">
    <property type="entry name" value="RECOMBINASES_3"/>
    <property type="match status" value="1"/>
</dbReference>
<evidence type="ECO:0000259" key="4">
    <source>
        <dbReference type="PROSITE" id="PS51736"/>
    </source>
</evidence>
<dbReference type="Gene3D" id="3.90.1750.20">
    <property type="entry name" value="Putative Large Serine Recombinase, Chain B, Domain 2"/>
    <property type="match status" value="1"/>
</dbReference>
<feature type="domain" description="Recombinase" evidence="5">
    <location>
        <begin position="173"/>
        <end position="288"/>
    </location>
</feature>
<dbReference type="Pfam" id="PF07508">
    <property type="entry name" value="Recombinase"/>
    <property type="match status" value="1"/>
</dbReference>
<feature type="coiled-coil region" evidence="3">
    <location>
        <begin position="386"/>
        <end position="413"/>
    </location>
</feature>
<dbReference type="PANTHER" id="PTHR30461">
    <property type="entry name" value="DNA-INVERTASE FROM LAMBDOID PROPHAGE"/>
    <property type="match status" value="1"/>
</dbReference>
<evidence type="ECO:0000313" key="7">
    <source>
        <dbReference type="Proteomes" id="UP000178851"/>
    </source>
</evidence>
<evidence type="ECO:0000256" key="1">
    <source>
        <dbReference type="ARBA" id="ARBA00023125"/>
    </source>
</evidence>
<keyword evidence="3" id="KW-0175">Coiled coil</keyword>
<evidence type="ECO:0008006" key="8">
    <source>
        <dbReference type="Google" id="ProtNLM"/>
    </source>
</evidence>
<evidence type="ECO:0000313" key="6">
    <source>
        <dbReference type="EMBL" id="OGM25667.1"/>
    </source>
</evidence>
<dbReference type="PANTHER" id="PTHR30461:SF2">
    <property type="entry name" value="SERINE RECOMBINASE PINE-RELATED"/>
    <property type="match status" value="1"/>
</dbReference>
<name>A0A1F7YEA4_9BACT</name>
<dbReference type="InterPro" id="IPR050639">
    <property type="entry name" value="SSR_resolvase"/>
</dbReference>
<dbReference type="GO" id="GO:0000150">
    <property type="term" value="F:DNA strand exchange activity"/>
    <property type="evidence" value="ECO:0007669"/>
    <property type="project" value="InterPro"/>
</dbReference>
<dbReference type="PROSITE" id="PS51737">
    <property type="entry name" value="RECOMBINASE_DNA_BIND"/>
    <property type="match status" value="1"/>
</dbReference>
<gene>
    <name evidence="6" type="ORF">A2627_04475</name>
</gene>
<dbReference type="Pfam" id="PF13408">
    <property type="entry name" value="Zn_ribbon_recom"/>
    <property type="match status" value="1"/>
</dbReference>
<dbReference type="InterPro" id="IPR038109">
    <property type="entry name" value="DNA_bind_recomb_sf"/>
</dbReference>
<dbReference type="InterPro" id="IPR011109">
    <property type="entry name" value="DNA_bind_recombinase_dom"/>
</dbReference>
<dbReference type="Pfam" id="PF00239">
    <property type="entry name" value="Resolvase"/>
    <property type="match status" value="1"/>
</dbReference>
<comment type="caution">
    <text evidence="6">The sequence shown here is derived from an EMBL/GenBank/DDBJ whole genome shotgun (WGS) entry which is preliminary data.</text>
</comment>
<dbReference type="Proteomes" id="UP000178851">
    <property type="component" value="Unassembled WGS sequence"/>
</dbReference>
<dbReference type="GO" id="GO:0003677">
    <property type="term" value="F:DNA binding"/>
    <property type="evidence" value="ECO:0007669"/>
    <property type="project" value="UniProtKB-KW"/>
</dbReference>
<dbReference type="AlphaFoldDB" id="A0A1F7YEA4"/>
<keyword evidence="1" id="KW-0238">DNA-binding</keyword>
<organism evidence="6 7">
    <name type="scientific">Candidatus Woesebacteria bacterium RIFCSPHIGHO2_01_FULL_39_28</name>
    <dbReference type="NCBI Taxonomy" id="1802496"/>
    <lineage>
        <taxon>Bacteria</taxon>
        <taxon>Candidatus Woeseibacteriota</taxon>
    </lineage>
</organism>
<dbReference type="InterPro" id="IPR006119">
    <property type="entry name" value="Resolv_N"/>
</dbReference>
<dbReference type="EMBL" id="MGGI01000021">
    <property type="protein sequence ID" value="OGM25667.1"/>
    <property type="molecule type" value="Genomic_DNA"/>
</dbReference>
<dbReference type="InterPro" id="IPR036162">
    <property type="entry name" value="Resolvase-like_N_sf"/>
</dbReference>
<keyword evidence="2" id="KW-0233">DNA recombination</keyword>
<dbReference type="CDD" id="cd00338">
    <property type="entry name" value="Ser_Recombinase"/>
    <property type="match status" value="1"/>
</dbReference>
<reference evidence="6 7" key="1">
    <citation type="journal article" date="2016" name="Nat. Commun.">
        <title>Thousands of microbial genomes shed light on interconnected biogeochemical processes in an aquifer system.</title>
        <authorList>
            <person name="Anantharaman K."/>
            <person name="Brown C.T."/>
            <person name="Hug L.A."/>
            <person name="Sharon I."/>
            <person name="Castelle C.J."/>
            <person name="Probst A.J."/>
            <person name="Thomas B.C."/>
            <person name="Singh A."/>
            <person name="Wilkins M.J."/>
            <person name="Karaoz U."/>
            <person name="Brodie E.L."/>
            <person name="Williams K.H."/>
            <person name="Hubbard S.S."/>
            <person name="Banfield J.F."/>
        </authorList>
    </citation>
    <scope>NUCLEOTIDE SEQUENCE [LARGE SCALE GENOMIC DNA]</scope>
</reference>
<evidence type="ECO:0000256" key="3">
    <source>
        <dbReference type="SAM" id="Coils"/>
    </source>
</evidence>
<proteinExistence type="predicted"/>
<protein>
    <recommendedName>
        <fullName evidence="8">Resolvase/invertase-type recombinase catalytic domain-containing protein</fullName>
    </recommendedName>
</protein>
<dbReference type="Gene3D" id="3.40.50.1390">
    <property type="entry name" value="Resolvase, N-terminal catalytic domain"/>
    <property type="match status" value="1"/>
</dbReference>
<evidence type="ECO:0000256" key="2">
    <source>
        <dbReference type="ARBA" id="ARBA00023172"/>
    </source>
</evidence>
<feature type="domain" description="Resolvase/invertase-type recombinase catalytic" evidence="4">
    <location>
        <begin position="16"/>
        <end position="166"/>
    </location>
</feature>
<accession>A0A1F7YEA4</accession>